<dbReference type="GO" id="GO:0005524">
    <property type="term" value="F:ATP binding"/>
    <property type="evidence" value="ECO:0007669"/>
    <property type="project" value="UniProtKB-KW"/>
</dbReference>
<dbReference type="InterPro" id="IPR014729">
    <property type="entry name" value="Rossmann-like_a/b/a_fold"/>
</dbReference>
<keyword evidence="4 7" id="KW-0547">Nucleotide-binding</keyword>
<dbReference type="HAMAP" id="MF_00066">
    <property type="entry name" value="Sulf_adenylyltr"/>
    <property type="match status" value="1"/>
</dbReference>
<evidence type="ECO:0000256" key="2">
    <source>
        <dbReference type="ARBA" id="ARBA00022679"/>
    </source>
</evidence>
<dbReference type="GO" id="GO:0070814">
    <property type="term" value="P:hydrogen sulfide biosynthetic process"/>
    <property type="evidence" value="ECO:0007669"/>
    <property type="project" value="UniProtKB-UniRule"/>
</dbReference>
<evidence type="ECO:0000259" key="8">
    <source>
        <dbReference type="Pfam" id="PF01747"/>
    </source>
</evidence>
<dbReference type="KEGG" id="mmh:Mmah_0705"/>
<reference evidence="10 11" key="1">
    <citation type="submission" date="2010-03" db="EMBL/GenBank/DDBJ databases">
        <title>The complete genome of Methanohalophilus mahii DSM 5219.</title>
        <authorList>
            <consortium name="US DOE Joint Genome Institute (JGI-PGF)"/>
            <person name="Lucas S."/>
            <person name="Copeland A."/>
            <person name="Lapidus A."/>
            <person name="Glavina del Rio T."/>
            <person name="Dalin E."/>
            <person name="Tice H."/>
            <person name="Bruce D."/>
            <person name="Goodwin L."/>
            <person name="Pitluck S."/>
            <person name="Kyrpides N."/>
            <person name="Mavromatis K."/>
            <person name="Ivanova N."/>
            <person name="Lykidis A."/>
            <person name="Saunders E."/>
            <person name="Brettin T."/>
            <person name="Detter J.C."/>
            <person name="Han C."/>
            <person name="Land M."/>
            <person name="Hauser L."/>
            <person name="Markowitz V."/>
            <person name="Cheng J.-F."/>
            <person name="Hugenholtz P."/>
            <person name="Woyke T."/>
            <person name="Wu D."/>
            <person name="Spring S."/>
            <person name="Schneider S."/>
            <person name="Schroeder M."/>
            <person name="Klenk H.-P."/>
            <person name="Eisen J.A."/>
        </authorList>
    </citation>
    <scope>NUCLEOTIDE SEQUENCE [LARGE SCALE GENOMIC DNA]</scope>
    <source>
        <strain evidence="11">ATCC 35705 / DSM 5219 / SLP</strain>
    </source>
</reference>
<dbReference type="NCBIfam" id="TIGR00339">
    <property type="entry name" value="sopT"/>
    <property type="match status" value="1"/>
</dbReference>
<evidence type="ECO:0000256" key="6">
    <source>
        <dbReference type="ARBA" id="ARBA00037980"/>
    </source>
</evidence>
<dbReference type="NCBIfam" id="NF003166">
    <property type="entry name" value="PRK04149.1"/>
    <property type="match status" value="1"/>
</dbReference>
<feature type="domain" description="ATP-sulfurylase PUA-like" evidence="9">
    <location>
        <begin position="6"/>
        <end position="161"/>
    </location>
</feature>
<evidence type="ECO:0000313" key="11">
    <source>
        <dbReference type="Proteomes" id="UP000001059"/>
    </source>
</evidence>
<gene>
    <name evidence="7" type="primary">sat</name>
    <name evidence="10" type="ordered locus">Mmah_0705</name>
</gene>
<dbReference type="Pfam" id="PF01747">
    <property type="entry name" value="ATP-sulfurylase"/>
    <property type="match status" value="1"/>
</dbReference>
<dbReference type="CDD" id="cd00517">
    <property type="entry name" value="ATPS"/>
    <property type="match status" value="1"/>
</dbReference>
<dbReference type="Gene3D" id="3.40.50.620">
    <property type="entry name" value="HUPs"/>
    <property type="match status" value="1"/>
</dbReference>
<evidence type="ECO:0000256" key="3">
    <source>
        <dbReference type="ARBA" id="ARBA00022695"/>
    </source>
</evidence>
<comment type="similarity">
    <text evidence="6 7">Belongs to the sulfate adenylyltransferase family.</text>
</comment>
<dbReference type="Proteomes" id="UP000001059">
    <property type="component" value="Chromosome"/>
</dbReference>
<dbReference type="InterPro" id="IPR024951">
    <property type="entry name" value="Sulfurylase_cat_dom"/>
</dbReference>
<dbReference type="InterPro" id="IPR002650">
    <property type="entry name" value="Sulphate_adenylyltransferase"/>
</dbReference>
<dbReference type="GO" id="GO:0000103">
    <property type="term" value="P:sulfate assimilation"/>
    <property type="evidence" value="ECO:0007669"/>
    <property type="project" value="UniProtKB-UniRule"/>
</dbReference>
<protein>
    <recommendedName>
        <fullName evidence="7">Sulfate adenylyltransferase</fullName>
        <ecNumber evidence="7">2.7.7.4</ecNumber>
    </recommendedName>
    <alternativeName>
        <fullName evidence="7">ATP-sulfurylase</fullName>
    </alternativeName>
    <alternativeName>
        <fullName evidence="7">Sulfate adenylate transferase</fullName>
        <shortName evidence="7">SAT</shortName>
    </alternativeName>
</protein>
<dbReference type="SUPFAM" id="SSF88697">
    <property type="entry name" value="PUA domain-like"/>
    <property type="match status" value="1"/>
</dbReference>
<dbReference type="Pfam" id="PF14306">
    <property type="entry name" value="PUA_2"/>
    <property type="match status" value="1"/>
</dbReference>
<accession>D5EAM8</accession>
<dbReference type="InterPro" id="IPR020792">
    <property type="entry name" value="SO4_adenylyltransferase_pro"/>
</dbReference>
<keyword evidence="3 7" id="KW-0548">Nucleotidyltransferase</keyword>
<dbReference type="STRING" id="547558.Mmah_0705"/>
<dbReference type="InterPro" id="IPR015947">
    <property type="entry name" value="PUA-like_sf"/>
</dbReference>
<evidence type="ECO:0000256" key="5">
    <source>
        <dbReference type="ARBA" id="ARBA00022840"/>
    </source>
</evidence>
<dbReference type="EMBL" id="CP001994">
    <property type="protein sequence ID" value="ADE36229.1"/>
    <property type="molecule type" value="Genomic_DNA"/>
</dbReference>
<dbReference type="PANTHER" id="PTHR43509:SF1">
    <property type="entry name" value="SULFATE ADENYLYLTRANSFERASE"/>
    <property type="match status" value="1"/>
</dbReference>
<organism evidence="10 11">
    <name type="scientific">Methanohalophilus mahii (strain ATCC 35705 / DSM 5219 / SLP)</name>
    <dbReference type="NCBI Taxonomy" id="547558"/>
    <lineage>
        <taxon>Archaea</taxon>
        <taxon>Methanobacteriati</taxon>
        <taxon>Methanobacteriota</taxon>
        <taxon>Stenosarchaea group</taxon>
        <taxon>Methanomicrobia</taxon>
        <taxon>Methanosarcinales</taxon>
        <taxon>Methanosarcinaceae</taxon>
        <taxon>Methanohalophilus</taxon>
    </lineage>
</organism>
<evidence type="ECO:0000256" key="4">
    <source>
        <dbReference type="ARBA" id="ARBA00022741"/>
    </source>
</evidence>
<name>D5EAM8_METMS</name>
<comment type="pathway">
    <text evidence="1 7">Sulfur metabolism; hydrogen sulfide biosynthesis; sulfite from sulfate: step 1/3.</text>
</comment>
<sequence>MIKQQNPHGGKLIDRTLSSENVREIISQTDKFQSMDVDIGIARDMENIANGLFSPLEGFLTREDYENVLSNKRLSNGIPWTIPIVLDISHEKASIIKSGDDVILRYEDRPIALLHVEEIYDLDKDAHAQQVFGTTDKSHPGVANTYRMEDNLVGGKIDLLQETPSPYPKYALKPKETRKLFQEMNWNTIVGFQTRNVPHLGHEYIQKTALSNVDGLFINPVIGKKKSGDFRDDVILEAYETLIENYFPQERATLGIFQTEMRYAGPREAVFHAIVRKNFGCTHFIVGRDHAGVGSFYPPFAAHEIFSEFDDLGIIPMFFKSFFYCKKCGSIAHSKICPHSSDFYIHFSGTRMRELLVTGKRPPADSMRPEIADVILKYDNPFVE</sequence>
<dbReference type="GO" id="GO:0004781">
    <property type="term" value="F:sulfate adenylyltransferase (ATP) activity"/>
    <property type="evidence" value="ECO:0007669"/>
    <property type="project" value="UniProtKB-UniRule"/>
</dbReference>
<dbReference type="RefSeq" id="WP_013037172.1">
    <property type="nucleotide sequence ID" value="NC_014002.1"/>
</dbReference>
<dbReference type="InterPro" id="IPR025980">
    <property type="entry name" value="ATP-Sase_PUA-like_dom"/>
</dbReference>
<dbReference type="OrthoDB" id="6358at2157"/>
<dbReference type="AlphaFoldDB" id="D5EAM8"/>
<dbReference type="UniPathway" id="UPA00140">
    <property type="reaction ID" value="UER00204"/>
</dbReference>
<proteinExistence type="inferred from homology"/>
<evidence type="ECO:0000256" key="7">
    <source>
        <dbReference type="HAMAP-Rule" id="MF_00066"/>
    </source>
</evidence>
<evidence type="ECO:0000313" key="10">
    <source>
        <dbReference type="EMBL" id="ADE36229.1"/>
    </source>
</evidence>
<comment type="catalytic activity">
    <reaction evidence="7">
        <text>sulfate + ATP + H(+) = adenosine 5'-phosphosulfate + diphosphate</text>
        <dbReference type="Rhea" id="RHEA:18133"/>
        <dbReference type="ChEBI" id="CHEBI:15378"/>
        <dbReference type="ChEBI" id="CHEBI:16189"/>
        <dbReference type="ChEBI" id="CHEBI:30616"/>
        <dbReference type="ChEBI" id="CHEBI:33019"/>
        <dbReference type="ChEBI" id="CHEBI:58243"/>
        <dbReference type="EC" id="2.7.7.4"/>
    </reaction>
</comment>
<keyword evidence="2 7" id="KW-0808">Transferase</keyword>
<dbReference type="GeneID" id="8982861"/>
<keyword evidence="11" id="KW-1185">Reference proteome</keyword>
<dbReference type="SUPFAM" id="SSF52374">
    <property type="entry name" value="Nucleotidylyl transferase"/>
    <property type="match status" value="1"/>
</dbReference>
<dbReference type="Gene3D" id="3.10.400.10">
    <property type="entry name" value="Sulfate adenylyltransferase"/>
    <property type="match status" value="1"/>
</dbReference>
<evidence type="ECO:0000256" key="1">
    <source>
        <dbReference type="ARBA" id="ARBA00005048"/>
    </source>
</evidence>
<dbReference type="HOGENOM" id="CLU_022950_1_1_2"/>
<keyword evidence="5 7" id="KW-0067">ATP-binding</keyword>
<dbReference type="PANTHER" id="PTHR43509">
    <property type="match status" value="1"/>
</dbReference>
<evidence type="ECO:0000259" key="9">
    <source>
        <dbReference type="Pfam" id="PF14306"/>
    </source>
</evidence>
<feature type="domain" description="Sulphate adenylyltransferase catalytic" evidence="8">
    <location>
        <begin position="169"/>
        <end position="378"/>
    </location>
</feature>
<dbReference type="EC" id="2.7.7.4" evidence="7"/>